<protein>
    <submittedName>
        <fullName evidence="1">Uncharacterized protein</fullName>
    </submittedName>
</protein>
<dbReference type="Proteomes" id="UP000604117">
    <property type="component" value="Unassembled WGS sequence"/>
</dbReference>
<dbReference type="InterPro" id="IPR029058">
    <property type="entry name" value="AB_hydrolase_fold"/>
</dbReference>
<name>A0ABQ4CXR2_9ACTN</name>
<comment type="caution">
    <text evidence="1">The sequence shown here is derived from an EMBL/GenBank/DDBJ whole genome shotgun (WGS) entry which is preliminary data.</text>
</comment>
<gene>
    <name evidence="1" type="ORF">Asi02nite_55830</name>
</gene>
<dbReference type="EMBL" id="BONE01000053">
    <property type="protein sequence ID" value="GIF76065.1"/>
    <property type="molecule type" value="Genomic_DNA"/>
</dbReference>
<organism evidence="1 2">
    <name type="scientific">Asanoa siamensis</name>
    <dbReference type="NCBI Taxonomy" id="926357"/>
    <lineage>
        <taxon>Bacteria</taxon>
        <taxon>Bacillati</taxon>
        <taxon>Actinomycetota</taxon>
        <taxon>Actinomycetes</taxon>
        <taxon>Micromonosporales</taxon>
        <taxon>Micromonosporaceae</taxon>
        <taxon>Asanoa</taxon>
    </lineage>
</organism>
<dbReference type="SUPFAM" id="SSF53474">
    <property type="entry name" value="alpha/beta-Hydrolases"/>
    <property type="match status" value="1"/>
</dbReference>
<sequence>MARVVVVHGIRQHVKGPHQLRASILAALLDGLAFARADGHGADLDPESVAFAFYGDVFRSRGEVLAPDAHFDAVDVETGFEQDLLLAWWRRAAEVDRRVVPPEAETLGGSPRWVQSALRAMTRSRFFMGLSERLLIGDLKQVRSYLFDPAVRQVARDRVATCVSDETEVVVGHSLGSVVAYEALCAHPEWPVRSFVTLGSPLGLRHLIFDRLEPPPKPDPATGELRGGWPGAVTAWTNVADRGDVVAVEEDLRIRFGDRVRQIRVDNGASAHDIAPYLSDRLTGAAIADGLDA</sequence>
<evidence type="ECO:0000313" key="1">
    <source>
        <dbReference type="EMBL" id="GIF76065.1"/>
    </source>
</evidence>
<reference evidence="1 2" key="1">
    <citation type="submission" date="2021-01" db="EMBL/GenBank/DDBJ databases">
        <title>Whole genome shotgun sequence of Asanoa siamensis NBRC 107932.</title>
        <authorList>
            <person name="Komaki H."/>
            <person name="Tamura T."/>
        </authorList>
    </citation>
    <scope>NUCLEOTIDE SEQUENCE [LARGE SCALE GENOMIC DNA]</scope>
    <source>
        <strain evidence="1 2">NBRC 107932</strain>
    </source>
</reference>
<keyword evidence="2" id="KW-1185">Reference proteome</keyword>
<proteinExistence type="predicted"/>
<evidence type="ECO:0000313" key="2">
    <source>
        <dbReference type="Proteomes" id="UP000604117"/>
    </source>
</evidence>
<dbReference type="Gene3D" id="3.40.50.1820">
    <property type="entry name" value="alpha/beta hydrolase"/>
    <property type="match status" value="1"/>
</dbReference>
<dbReference type="RefSeq" id="WP_203716897.1">
    <property type="nucleotide sequence ID" value="NZ_BONE01000053.1"/>
</dbReference>
<accession>A0ABQ4CXR2</accession>